<dbReference type="EMBL" id="CAJVCE010000002">
    <property type="protein sequence ID" value="CAG7620365.1"/>
    <property type="molecule type" value="Genomic_DNA"/>
</dbReference>
<evidence type="ECO:0000313" key="2">
    <source>
        <dbReference type="Proteomes" id="UP000730618"/>
    </source>
</evidence>
<accession>A0ABM8VBJ2</accession>
<organism evidence="1 2">
    <name type="scientific">Paenibacillus allorhizosphaerae</name>
    <dbReference type="NCBI Taxonomy" id="2849866"/>
    <lineage>
        <taxon>Bacteria</taxon>
        <taxon>Bacillati</taxon>
        <taxon>Bacillota</taxon>
        <taxon>Bacilli</taxon>
        <taxon>Bacillales</taxon>
        <taxon>Paenibacillaceae</taxon>
        <taxon>Paenibacillus</taxon>
    </lineage>
</organism>
<name>A0ABM8VBJ2_9BACL</name>
<gene>
    <name evidence="1" type="ORF">PAECIP111802_00662</name>
</gene>
<reference evidence="1 2" key="1">
    <citation type="submission" date="2021-06" db="EMBL/GenBank/DDBJ databases">
        <authorList>
            <person name="Criscuolo A."/>
        </authorList>
    </citation>
    <scope>NUCLEOTIDE SEQUENCE [LARGE SCALE GENOMIC DNA]</scope>
    <source>
        <strain evidence="2">CIP 111802</strain>
    </source>
</reference>
<sequence length="155" mass="17107">MANLWLVPVRWDGTEAELHSERLLLEPEEHKERLLRAVQAVHPRLLLLFKAALLLDDEAADACGVAELPFALEQGGGIRLAAADALTDRAAGSEPLWPLSHCAEAYLHRLIAPAEAEQLMAAVNAEPDIQPWIQAMRNWFGQGLHVILLREDGSL</sequence>
<dbReference type="RefSeq" id="WP_218097047.1">
    <property type="nucleotide sequence ID" value="NZ_CAJVCE010000002.1"/>
</dbReference>
<keyword evidence="2" id="KW-1185">Reference proteome</keyword>
<dbReference type="Proteomes" id="UP000730618">
    <property type="component" value="Unassembled WGS sequence"/>
</dbReference>
<evidence type="ECO:0000313" key="1">
    <source>
        <dbReference type="EMBL" id="CAG7620365.1"/>
    </source>
</evidence>
<proteinExistence type="predicted"/>
<protein>
    <submittedName>
        <fullName evidence="1">Uncharacterized protein</fullName>
    </submittedName>
</protein>
<comment type="caution">
    <text evidence="1">The sequence shown here is derived from an EMBL/GenBank/DDBJ whole genome shotgun (WGS) entry which is preliminary data.</text>
</comment>